<feature type="binding site" evidence="9">
    <location>
        <position position="178"/>
    </location>
    <ligand>
        <name>[2Fe-2S] cluster</name>
        <dbReference type="ChEBI" id="CHEBI:190135"/>
    </ligand>
</feature>
<keyword evidence="5 9" id="KW-0408">Iron</keyword>
<reference evidence="10" key="1">
    <citation type="submission" date="2022-07" db="EMBL/GenBank/DDBJ databases">
        <title>Phylogenomic reconstructions and comparative analyses of Kickxellomycotina fungi.</title>
        <authorList>
            <person name="Reynolds N.K."/>
            <person name="Stajich J.E."/>
            <person name="Barry K."/>
            <person name="Grigoriev I.V."/>
            <person name="Crous P."/>
            <person name="Smith M.E."/>
        </authorList>
    </citation>
    <scope>NUCLEOTIDE SEQUENCE</scope>
    <source>
        <strain evidence="10">NBRC 100468</strain>
    </source>
</reference>
<dbReference type="CDD" id="cd03064">
    <property type="entry name" value="TRX_Fd_NuoE"/>
    <property type="match status" value="1"/>
</dbReference>
<dbReference type="AlphaFoldDB" id="A0A9W8DWP5"/>
<evidence type="ECO:0000256" key="5">
    <source>
        <dbReference type="ARBA" id="ARBA00023004"/>
    </source>
</evidence>
<dbReference type="Gene3D" id="1.10.10.1590">
    <property type="entry name" value="NADH-quinone oxidoreductase subunit E"/>
    <property type="match status" value="1"/>
</dbReference>
<keyword evidence="11" id="KW-1185">Reference proteome</keyword>
<evidence type="ECO:0000256" key="7">
    <source>
        <dbReference type="ARBA" id="ARBA00023027"/>
    </source>
</evidence>
<proteinExistence type="inferred from homology"/>
<dbReference type="InterPro" id="IPR041921">
    <property type="entry name" value="NuoE_N"/>
</dbReference>
<dbReference type="InterPro" id="IPR042128">
    <property type="entry name" value="NuoE_dom"/>
</dbReference>
<protein>
    <submittedName>
        <fullName evidence="10">NADH:ubiquinone oxidoreductase 24</fullName>
    </submittedName>
</protein>
<evidence type="ECO:0000313" key="10">
    <source>
        <dbReference type="EMBL" id="KAJ1921794.1"/>
    </source>
</evidence>
<dbReference type="PANTHER" id="PTHR10371:SF3">
    <property type="entry name" value="NADH DEHYDROGENASE [UBIQUINONE] FLAVOPROTEIN 2, MITOCHONDRIAL"/>
    <property type="match status" value="1"/>
</dbReference>
<dbReference type="GO" id="GO:0008137">
    <property type="term" value="F:NADH dehydrogenase (ubiquinone) activity"/>
    <property type="evidence" value="ECO:0007669"/>
    <property type="project" value="UniProtKB-ARBA"/>
</dbReference>
<comment type="cofactor">
    <cofactor evidence="8">
        <name>[2Fe-2S] cluster</name>
        <dbReference type="ChEBI" id="CHEBI:190135"/>
    </cofactor>
</comment>
<dbReference type="InterPro" id="IPR036249">
    <property type="entry name" value="Thioredoxin-like_sf"/>
</dbReference>
<keyword evidence="4" id="KW-1278">Translocase</keyword>
<dbReference type="GO" id="GO:0046872">
    <property type="term" value="F:metal ion binding"/>
    <property type="evidence" value="ECO:0007669"/>
    <property type="project" value="UniProtKB-KW"/>
</dbReference>
<name>A0A9W8DWP5_9FUNG</name>
<evidence type="ECO:0000256" key="6">
    <source>
        <dbReference type="ARBA" id="ARBA00023014"/>
    </source>
</evidence>
<evidence type="ECO:0000313" key="11">
    <source>
        <dbReference type="Proteomes" id="UP001150538"/>
    </source>
</evidence>
<dbReference type="FunFam" id="3.40.30.10:FF:000022">
    <property type="entry name" value="NADH dehydrogenase flavoprotein 2, mitochondrial"/>
    <property type="match status" value="1"/>
</dbReference>
<evidence type="ECO:0000256" key="4">
    <source>
        <dbReference type="ARBA" id="ARBA00022967"/>
    </source>
</evidence>
<dbReference type="PIRSF" id="PIRSF000216">
    <property type="entry name" value="NADH_DH_24kDa"/>
    <property type="match status" value="1"/>
</dbReference>
<comment type="cofactor">
    <cofactor evidence="9">
        <name>[2Fe-2S] cluster</name>
        <dbReference type="ChEBI" id="CHEBI:190135"/>
    </cofactor>
    <text evidence="9">Binds 1 [2Fe-2S] cluster.</text>
</comment>
<dbReference type="PANTHER" id="PTHR10371">
    <property type="entry name" value="NADH DEHYDROGENASE UBIQUINONE FLAVOPROTEIN 2, MITOCHONDRIAL"/>
    <property type="match status" value="1"/>
</dbReference>
<dbReference type="GO" id="GO:0006120">
    <property type="term" value="P:mitochondrial electron transport, NADH to ubiquinone"/>
    <property type="evidence" value="ECO:0007669"/>
    <property type="project" value="UniProtKB-ARBA"/>
</dbReference>
<evidence type="ECO:0000256" key="8">
    <source>
        <dbReference type="ARBA" id="ARBA00034078"/>
    </source>
</evidence>
<dbReference type="GO" id="GO:0005743">
    <property type="term" value="C:mitochondrial inner membrane"/>
    <property type="evidence" value="ECO:0007669"/>
    <property type="project" value="UniProtKB-ARBA"/>
</dbReference>
<dbReference type="Gene3D" id="3.40.30.10">
    <property type="entry name" value="Glutaredoxin"/>
    <property type="match status" value="1"/>
</dbReference>
<sequence>MLASIRSAMGAIPRIARINIPQRLISTSMVSKSDKLFVHRNTEDNKPGIKFEFNADSMKKANEIIKRYPPQYKKAAMIPLLHLAQKQHGWVPIYVMDYVAKLLEVPPMRVYEVATFYTMFNREPVGKYFLQVCTTTPCELCGASGIVKAIEDHLKIKMGETTEDKLFTLVEVECAGACVNAPVMAINEDYYEDLTPETTIKLLEDLKAGKEIKAGPQSGRFTCEPAGGLTSLNTEPTGPGFMVRSDL</sequence>
<dbReference type="SUPFAM" id="SSF52833">
    <property type="entry name" value="Thioredoxin-like"/>
    <property type="match status" value="1"/>
</dbReference>
<dbReference type="GO" id="GO:0016491">
    <property type="term" value="F:oxidoreductase activity"/>
    <property type="evidence" value="ECO:0007669"/>
    <property type="project" value="InterPro"/>
</dbReference>
<dbReference type="FunFam" id="1.10.10.1590:FF:000001">
    <property type="entry name" value="NADH-quinone oxidoreductase subunit E"/>
    <property type="match status" value="1"/>
</dbReference>
<dbReference type="Pfam" id="PF01257">
    <property type="entry name" value="2Fe-2S_thioredx"/>
    <property type="match status" value="1"/>
</dbReference>
<dbReference type="NCBIfam" id="NF005722">
    <property type="entry name" value="PRK07539.1-2"/>
    <property type="match status" value="1"/>
</dbReference>
<feature type="binding site" evidence="9">
    <location>
        <position position="138"/>
    </location>
    <ligand>
        <name>[2Fe-2S] cluster</name>
        <dbReference type="ChEBI" id="CHEBI:190135"/>
    </ligand>
</feature>
<dbReference type="GO" id="GO:1902494">
    <property type="term" value="C:catalytic complex"/>
    <property type="evidence" value="ECO:0007669"/>
    <property type="project" value="UniProtKB-ARBA"/>
</dbReference>
<evidence type="ECO:0000256" key="9">
    <source>
        <dbReference type="PIRSR" id="PIRSR000216-1"/>
    </source>
</evidence>
<dbReference type="NCBIfam" id="TIGR01958">
    <property type="entry name" value="nuoE_fam"/>
    <property type="match status" value="1"/>
</dbReference>
<keyword evidence="3 9" id="KW-0479">Metal-binding</keyword>
<accession>A0A9W8DWP5</accession>
<dbReference type="Proteomes" id="UP001150538">
    <property type="component" value="Unassembled WGS sequence"/>
</dbReference>
<keyword evidence="7" id="KW-0520">NAD</keyword>
<feature type="binding site" evidence="9">
    <location>
        <position position="133"/>
    </location>
    <ligand>
        <name>[2Fe-2S] cluster</name>
        <dbReference type="ChEBI" id="CHEBI:190135"/>
    </ligand>
</feature>
<keyword evidence="6 9" id="KW-0411">Iron-sulfur</keyword>
<comment type="similarity">
    <text evidence="1">Belongs to the complex I 24 kDa subunit family.</text>
</comment>
<dbReference type="OrthoDB" id="10254187at2759"/>
<dbReference type="InterPro" id="IPR002023">
    <property type="entry name" value="NuoE-like"/>
</dbReference>
<comment type="caution">
    <text evidence="10">The sequence shown here is derived from an EMBL/GenBank/DDBJ whole genome shotgun (WGS) entry which is preliminary data.</text>
</comment>
<gene>
    <name evidence="10" type="primary">NUO24</name>
    <name evidence="10" type="ORF">H4219_000528</name>
</gene>
<evidence type="ECO:0000256" key="3">
    <source>
        <dbReference type="ARBA" id="ARBA00022723"/>
    </source>
</evidence>
<dbReference type="NCBIfam" id="NF005725">
    <property type="entry name" value="PRK07539.1-5"/>
    <property type="match status" value="1"/>
</dbReference>
<dbReference type="GO" id="GO:0098796">
    <property type="term" value="C:membrane protein complex"/>
    <property type="evidence" value="ECO:0007669"/>
    <property type="project" value="UniProtKB-ARBA"/>
</dbReference>
<keyword evidence="2 9" id="KW-0001">2Fe-2S</keyword>
<evidence type="ECO:0000256" key="2">
    <source>
        <dbReference type="ARBA" id="ARBA00022714"/>
    </source>
</evidence>
<dbReference type="EMBL" id="JANBPU010000003">
    <property type="protein sequence ID" value="KAJ1921794.1"/>
    <property type="molecule type" value="Genomic_DNA"/>
</dbReference>
<organism evidence="10 11">
    <name type="scientific">Mycoemilia scoparia</name>
    <dbReference type="NCBI Taxonomy" id="417184"/>
    <lineage>
        <taxon>Eukaryota</taxon>
        <taxon>Fungi</taxon>
        <taxon>Fungi incertae sedis</taxon>
        <taxon>Zoopagomycota</taxon>
        <taxon>Kickxellomycotina</taxon>
        <taxon>Kickxellomycetes</taxon>
        <taxon>Kickxellales</taxon>
        <taxon>Kickxellaceae</taxon>
        <taxon>Mycoemilia</taxon>
    </lineage>
</organism>
<feature type="binding site" evidence="9">
    <location>
        <position position="174"/>
    </location>
    <ligand>
        <name>[2Fe-2S] cluster</name>
        <dbReference type="ChEBI" id="CHEBI:190135"/>
    </ligand>
</feature>
<dbReference type="GO" id="GO:0051537">
    <property type="term" value="F:2 iron, 2 sulfur cluster binding"/>
    <property type="evidence" value="ECO:0007669"/>
    <property type="project" value="UniProtKB-KW"/>
</dbReference>
<evidence type="ECO:0000256" key="1">
    <source>
        <dbReference type="ARBA" id="ARBA00010643"/>
    </source>
</evidence>